<dbReference type="Pfam" id="PF04145">
    <property type="entry name" value="Ctr"/>
    <property type="match status" value="1"/>
</dbReference>
<keyword evidence="5" id="KW-0813">Transport</keyword>
<dbReference type="OrthoDB" id="73901at2759"/>
<dbReference type="RefSeq" id="XP_003667863.1">
    <property type="nucleotide sequence ID" value="XM_003667815.1"/>
</dbReference>
<evidence type="ECO:0000256" key="6">
    <source>
        <dbReference type="SAM" id="MobiDB-lite"/>
    </source>
</evidence>
<accession>G0W482</accession>
<dbReference type="PANTHER" id="PTHR12483">
    <property type="entry name" value="SOLUTE CARRIER FAMILY 31 COPPER TRANSPORTERS"/>
    <property type="match status" value="1"/>
</dbReference>
<evidence type="ECO:0000313" key="8">
    <source>
        <dbReference type="Proteomes" id="UP000000689"/>
    </source>
</evidence>
<keyword evidence="5" id="KW-0186">Copper</keyword>
<dbReference type="eggNOG" id="ENOG502QVCV">
    <property type="taxonomic scope" value="Eukaryota"/>
</dbReference>
<evidence type="ECO:0000256" key="2">
    <source>
        <dbReference type="ARBA" id="ARBA00022692"/>
    </source>
</evidence>
<dbReference type="HOGENOM" id="CLU_819370_0_0_1"/>
<dbReference type="GO" id="GO:0005375">
    <property type="term" value="F:copper ion transmembrane transporter activity"/>
    <property type="evidence" value="ECO:0007669"/>
    <property type="project" value="UniProtKB-UniRule"/>
</dbReference>
<dbReference type="OMA" id="LKRWDIQ"/>
<dbReference type="PANTHER" id="PTHR12483:SF27">
    <property type="entry name" value="COPPER TRANSPORT PROTEIN CTR1"/>
    <property type="match status" value="1"/>
</dbReference>
<dbReference type="GO" id="GO:0005886">
    <property type="term" value="C:plasma membrane"/>
    <property type="evidence" value="ECO:0007669"/>
    <property type="project" value="EnsemblFungi"/>
</dbReference>
<dbReference type="AlphaFoldDB" id="G0W482"/>
<reference evidence="7 8" key="1">
    <citation type="journal article" date="2011" name="Proc. Natl. Acad. Sci. U.S.A.">
        <title>Evolutionary erosion of yeast sex chromosomes by mating-type switching accidents.</title>
        <authorList>
            <person name="Gordon J.L."/>
            <person name="Armisen D."/>
            <person name="Proux-Wera E."/>
            <person name="Oheigeartaigh S.S."/>
            <person name="Byrne K.P."/>
            <person name="Wolfe K.H."/>
        </authorList>
    </citation>
    <scope>NUCLEOTIDE SEQUENCE [LARGE SCALE GENOMIC DNA]</scope>
    <source>
        <strain evidence="8">ATCC 10597 / BCRC 20456 / CBS 421 / NBRC 0211 / NRRL Y-12639</strain>
    </source>
</reference>
<keyword evidence="8" id="KW-1185">Reference proteome</keyword>
<keyword evidence="5" id="KW-0187">Copper transport</keyword>
<evidence type="ECO:0000313" key="7">
    <source>
        <dbReference type="EMBL" id="CCD22620.1"/>
    </source>
</evidence>
<dbReference type="STRING" id="1071378.G0W482"/>
<gene>
    <name evidence="7" type="primary">NDAI0A04640</name>
    <name evidence="7" type="ordered locus">NDAI_0A04640</name>
</gene>
<organism evidence="7 8">
    <name type="scientific">Naumovozyma dairenensis (strain ATCC 10597 / BCRC 20456 / CBS 421 / NBRC 0211 / NRRL Y-12639)</name>
    <name type="common">Saccharomyces dairenensis</name>
    <dbReference type="NCBI Taxonomy" id="1071378"/>
    <lineage>
        <taxon>Eukaryota</taxon>
        <taxon>Fungi</taxon>
        <taxon>Dikarya</taxon>
        <taxon>Ascomycota</taxon>
        <taxon>Saccharomycotina</taxon>
        <taxon>Saccharomycetes</taxon>
        <taxon>Saccharomycetales</taxon>
        <taxon>Saccharomycetaceae</taxon>
        <taxon>Naumovozyma</taxon>
    </lineage>
</organism>
<feature type="region of interest" description="Disordered" evidence="6">
    <location>
        <begin position="37"/>
        <end position="60"/>
    </location>
</feature>
<feature type="transmembrane region" description="Helical" evidence="5">
    <location>
        <begin position="246"/>
        <end position="264"/>
    </location>
</feature>
<protein>
    <recommendedName>
        <fullName evidence="5">Copper transport protein</fullName>
    </recommendedName>
</protein>
<evidence type="ECO:0000256" key="4">
    <source>
        <dbReference type="ARBA" id="ARBA00023136"/>
    </source>
</evidence>
<dbReference type="EMBL" id="HE580267">
    <property type="protein sequence ID" value="CCD22620.1"/>
    <property type="molecule type" value="Genomic_DNA"/>
</dbReference>
<name>G0W482_NAUDC</name>
<comment type="subcellular location">
    <subcellularLocation>
        <location evidence="1 5">Membrane</location>
        <topology evidence="1 5">Multi-pass membrane protein</topology>
    </subcellularLocation>
</comment>
<feature type="transmembrane region" description="Helical" evidence="5">
    <location>
        <begin position="156"/>
        <end position="180"/>
    </location>
</feature>
<feature type="compositionally biased region" description="Basic and acidic residues" evidence="6">
    <location>
        <begin position="347"/>
        <end position="362"/>
    </location>
</feature>
<dbReference type="Proteomes" id="UP000000689">
    <property type="component" value="Chromosome 1"/>
</dbReference>
<feature type="transmembrane region" description="Helical" evidence="5">
    <location>
        <begin position="270"/>
        <end position="288"/>
    </location>
</feature>
<keyword evidence="4 5" id="KW-0472">Membrane</keyword>
<comment type="similarity">
    <text evidence="5">Belongs to the copper transporter (Ctr) (TC 1.A.56) family. SLC31A subfamily.</text>
</comment>
<feature type="region of interest" description="Disordered" evidence="6">
    <location>
        <begin position="382"/>
        <end position="420"/>
    </location>
</feature>
<evidence type="ECO:0000256" key="5">
    <source>
        <dbReference type="RuleBase" id="RU367022"/>
    </source>
</evidence>
<proteinExistence type="inferred from homology"/>
<keyword evidence="2 5" id="KW-0812">Transmembrane</keyword>
<evidence type="ECO:0000256" key="1">
    <source>
        <dbReference type="ARBA" id="ARBA00004141"/>
    </source>
</evidence>
<feature type="region of interest" description="Disordered" evidence="6">
    <location>
        <begin position="336"/>
        <end position="364"/>
    </location>
</feature>
<keyword evidence="5" id="KW-0406">Ion transport</keyword>
<dbReference type="GeneID" id="11495538"/>
<dbReference type="InterPro" id="IPR007274">
    <property type="entry name" value="Cop_transporter"/>
</dbReference>
<feature type="compositionally biased region" description="Basic and acidic residues" evidence="6">
    <location>
        <begin position="386"/>
        <end position="395"/>
    </location>
</feature>
<dbReference type="KEGG" id="ndi:NDAI_0A04640"/>
<sequence length="420" mass="46801">MNMNSASAGGQDMISSMMEMISSTLEQSMMTMIMSSSLPSSSTTMSAPTSMLMSTSSSIETGPMSMSMPSSMSMPISSSSGLVAPSVYMAGHPSSTMIMSTSTGGNSNMTATMNEGSMNSEMNMNMDMEMNSYLTSKYKNYPVLFQKLYADTRGKAFGIFLLVVVASFVYKALLFVSWCLEVHWFKKWDASGKHTSIKNATENTRDEERDTEYFVENGLEMKPLPKLPNLLTDFMVTSYTDLLHDFIRAILIFCSTMIIYMLMLVAMSFILTYVFAVILGLTLAEVFFNRLKICMLKRWDIQREIELAQNCPGAGNCKCGRHILQVNNPRMDEADSISSISAGETSPDEKATKKDLNLREENSETQVVQEDLSCGSACRCVPEPSENERRIERNILESSKLQEQSGDMDTNLMPAEKYKQ</sequence>
<evidence type="ECO:0000256" key="3">
    <source>
        <dbReference type="ARBA" id="ARBA00022989"/>
    </source>
</evidence>
<dbReference type="GO" id="GO:0015677">
    <property type="term" value="P:copper ion import"/>
    <property type="evidence" value="ECO:0007669"/>
    <property type="project" value="EnsemblFungi"/>
</dbReference>
<keyword evidence="3 5" id="KW-1133">Transmembrane helix</keyword>